<protein>
    <submittedName>
        <fullName evidence="2">Uncharacterized protein</fullName>
    </submittedName>
</protein>
<reference evidence="2" key="1">
    <citation type="submission" date="2020-06" db="EMBL/GenBank/DDBJ databases">
        <authorList>
            <person name="Li T."/>
            <person name="Hu X."/>
            <person name="Zhang T."/>
            <person name="Song X."/>
            <person name="Zhang H."/>
            <person name="Dai N."/>
            <person name="Sheng W."/>
            <person name="Hou X."/>
            <person name="Wei L."/>
        </authorList>
    </citation>
    <scope>NUCLEOTIDE SEQUENCE</scope>
    <source>
        <strain evidence="2">3651</strain>
        <tissue evidence="2">Leaf</tissue>
    </source>
</reference>
<comment type="caution">
    <text evidence="2">The sequence shown here is derived from an EMBL/GenBank/DDBJ whole genome shotgun (WGS) entry which is preliminary data.</text>
</comment>
<evidence type="ECO:0000313" key="2">
    <source>
        <dbReference type="EMBL" id="KAK4434293.1"/>
    </source>
</evidence>
<evidence type="ECO:0000256" key="1">
    <source>
        <dbReference type="SAM" id="MobiDB-lite"/>
    </source>
</evidence>
<sequence>MGRGESKPANLEPRNPPPTTAIFAAGLVLMDFESSDAALWREALVSYETVIKTVGKPDIISLDDFYRKELPDLLHQRDPNPYITTDELSRLMQWKLARGKWRPRLLSFVSSLDDAVVRDASAKAFASLPDVSKAVTELTVLKGVGPATASAVLAAYAPDVAPFMSDEALVAVIGDSKDYSLKRYMMFVEKMQPKAKELSTLEDLFTPSDVERALWSSTVGAKMRTLSTKPDEVEKEKKSRRKRKR</sequence>
<accession>A0AAE1YR95</accession>
<dbReference type="Proteomes" id="UP001293254">
    <property type="component" value="Unassembled WGS sequence"/>
</dbReference>
<gene>
    <name evidence="2" type="ORF">Salat_0592100</name>
</gene>
<dbReference type="PANTHER" id="PTHR21521:SF0">
    <property type="entry name" value="AMUN, ISOFORM A"/>
    <property type="match status" value="1"/>
</dbReference>
<dbReference type="AlphaFoldDB" id="A0AAE1YR95"/>
<reference evidence="2" key="2">
    <citation type="journal article" date="2024" name="Plant">
        <title>Genomic evolution and insights into agronomic trait innovations of Sesamum species.</title>
        <authorList>
            <person name="Miao H."/>
            <person name="Wang L."/>
            <person name="Qu L."/>
            <person name="Liu H."/>
            <person name="Sun Y."/>
            <person name="Le M."/>
            <person name="Wang Q."/>
            <person name="Wei S."/>
            <person name="Zheng Y."/>
            <person name="Lin W."/>
            <person name="Duan Y."/>
            <person name="Cao H."/>
            <person name="Xiong S."/>
            <person name="Wang X."/>
            <person name="Wei L."/>
            <person name="Li C."/>
            <person name="Ma Q."/>
            <person name="Ju M."/>
            <person name="Zhao R."/>
            <person name="Li G."/>
            <person name="Mu C."/>
            <person name="Tian Q."/>
            <person name="Mei H."/>
            <person name="Zhang T."/>
            <person name="Gao T."/>
            <person name="Zhang H."/>
        </authorList>
    </citation>
    <scope>NUCLEOTIDE SEQUENCE</scope>
    <source>
        <strain evidence="2">3651</strain>
    </source>
</reference>
<feature type="region of interest" description="Disordered" evidence="1">
    <location>
        <begin position="225"/>
        <end position="245"/>
    </location>
</feature>
<dbReference type="PANTHER" id="PTHR21521">
    <property type="entry name" value="AMUN, ISOFORM A"/>
    <property type="match status" value="1"/>
</dbReference>
<name>A0AAE1YR95_9LAMI</name>
<proteinExistence type="predicted"/>
<keyword evidence="3" id="KW-1185">Reference proteome</keyword>
<organism evidence="2 3">
    <name type="scientific">Sesamum alatum</name>
    <dbReference type="NCBI Taxonomy" id="300844"/>
    <lineage>
        <taxon>Eukaryota</taxon>
        <taxon>Viridiplantae</taxon>
        <taxon>Streptophyta</taxon>
        <taxon>Embryophyta</taxon>
        <taxon>Tracheophyta</taxon>
        <taxon>Spermatophyta</taxon>
        <taxon>Magnoliopsida</taxon>
        <taxon>eudicotyledons</taxon>
        <taxon>Gunneridae</taxon>
        <taxon>Pentapetalae</taxon>
        <taxon>asterids</taxon>
        <taxon>lamiids</taxon>
        <taxon>Lamiales</taxon>
        <taxon>Pedaliaceae</taxon>
        <taxon>Sesamum</taxon>
    </lineage>
</organism>
<evidence type="ECO:0000313" key="3">
    <source>
        <dbReference type="Proteomes" id="UP001293254"/>
    </source>
</evidence>
<dbReference type="EMBL" id="JACGWO010000002">
    <property type="protein sequence ID" value="KAK4434293.1"/>
    <property type="molecule type" value="Genomic_DNA"/>
</dbReference>